<evidence type="ECO:0000256" key="1">
    <source>
        <dbReference type="SAM" id="SignalP"/>
    </source>
</evidence>
<dbReference type="Pfam" id="PF13620">
    <property type="entry name" value="CarboxypepD_reg"/>
    <property type="match status" value="1"/>
</dbReference>
<feature type="chain" id="PRO_5012857384" description="Carboxypeptidase regulatory-like domain-containing protein" evidence="1">
    <location>
        <begin position="22"/>
        <end position="770"/>
    </location>
</feature>
<sequence length="770" mass="84538">MSFRSATGLLLLALLSSLALTACQTTETQRIIDVGPDDTRSTITGTIVDSLTGEPLDSVTVSYRGAGQTLKTNIRGEFVLPDVPPGVYVFDLSKYGYHDRRNVAAVVNPDDRTVEITTTMLSQSLDMQCNDVNADYHSDVNNFLEDDSTGVRLRTLDFVAEDGGVYVQPVVSNNVNAPIFMPENLGAYGHYELSLVRENGDPVSFSYPGAPPQGDGMGDKRVYERGDVRVIVPRESQRLDPTEVQIDESVANGTPIYAKMRYNFSLDQTLRPTPTSTFPAVNLDSLRAPYFDTLRVSDRLIVPDSLIIGVDTTLVRVLGTDTTITRDDQVLYSSDENDTLDVNTALSLLRLRPPEEPLGPVTLPPIDTTRPPLYIVDRFEDRKLDTLIADPARLDGFLEASWTEDSTETRALRTRRRPLWRHEPPTASNPTALDSLLAQVFVPDSVRIDSLLSDSTLLSGLLPPPDTTQNVSSIDTMATDSIAADSTRLDTSHVMPTASDSVDADSMLVDTTGTDITVADSIRTEPATDSTQTPPMAGADSVAVDTVHVDSAAVDTTVSDSTAITAAPPEPRITIDSLRKTVDVDSLRDARRTEILRSALERDTSRTMPLEMIRSAVLVDSLERSIRGDSLRSGLPPTEELVGLAATLDSLSTLPPIPEGDVALSVPQAWTRDSTRVLLLSPMFLRQPMTPLLDTMMVDDVTSLTPQRLLLRPKRLSQVIVQQIILAPISVYRDDYLDTWAEVQRVNLRDPYCDILRIPLETEWRSTTVQ</sequence>
<reference evidence="2 3" key="1">
    <citation type="submission" date="2017-10" db="EMBL/GenBank/DDBJ databases">
        <title>Draft genome of Longibacter Salinarum.</title>
        <authorList>
            <person name="Goh K.M."/>
            <person name="Shamsir M.S."/>
            <person name="Lim S.W."/>
        </authorList>
    </citation>
    <scope>NUCLEOTIDE SEQUENCE [LARGE SCALE GENOMIC DNA]</scope>
    <source>
        <strain evidence="2 3">KCTC 52045</strain>
    </source>
</reference>
<dbReference type="AlphaFoldDB" id="A0A2A8D2T0"/>
<evidence type="ECO:0000313" key="2">
    <source>
        <dbReference type="EMBL" id="PEN15255.1"/>
    </source>
</evidence>
<dbReference type="EMBL" id="PDEQ01000001">
    <property type="protein sequence ID" value="PEN15255.1"/>
    <property type="molecule type" value="Genomic_DNA"/>
</dbReference>
<gene>
    <name evidence="2" type="ORF">CRI94_02965</name>
</gene>
<proteinExistence type="predicted"/>
<name>A0A2A8D2T0_9BACT</name>
<keyword evidence="1" id="KW-0732">Signal</keyword>
<comment type="caution">
    <text evidence="2">The sequence shown here is derived from an EMBL/GenBank/DDBJ whole genome shotgun (WGS) entry which is preliminary data.</text>
</comment>
<protein>
    <recommendedName>
        <fullName evidence="4">Carboxypeptidase regulatory-like domain-containing protein</fullName>
    </recommendedName>
</protein>
<accession>A0A2A8D2T0</accession>
<organism evidence="2 3">
    <name type="scientific">Longibacter salinarum</name>
    <dbReference type="NCBI Taxonomy" id="1850348"/>
    <lineage>
        <taxon>Bacteria</taxon>
        <taxon>Pseudomonadati</taxon>
        <taxon>Rhodothermota</taxon>
        <taxon>Rhodothermia</taxon>
        <taxon>Rhodothermales</taxon>
        <taxon>Salisaetaceae</taxon>
        <taxon>Longibacter</taxon>
    </lineage>
</organism>
<evidence type="ECO:0008006" key="4">
    <source>
        <dbReference type="Google" id="ProtNLM"/>
    </source>
</evidence>
<dbReference type="RefSeq" id="WP_098074155.1">
    <property type="nucleotide sequence ID" value="NZ_PDEQ01000001.1"/>
</dbReference>
<keyword evidence="3" id="KW-1185">Reference proteome</keyword>
<dbReference type="SUPFAM" id="SSF49464">
    <property type="entry name" value="Carboxypeptidase regulatory domain-like"/>
    <property type="match status" value="1"/>
</dbReference>
<dbReference type="Gene3D" id="2.60.40.1120">
    <property type="entry name" value="Carboxypeptidase-like, regulatory domain"/>
    <property type="match status" value="1"/>
</dbReference>
<dbReference type="InterPro" id="IPR008969">
    <property type="entry name" value="CarboxyPept-like_regulatory"/>
</dbReference>
<dbReference type="OrthoDB" id="1453181at2"/>
<dbReference type="PROSITE" id="PS51257">
    <property type="entry name" value="PROKAR_LIPOPROTEIN"/>
    <property type="match status" value="1"/>
</dbReference>
<feature type="signal peptide" evidence="1">
    <location>
        <begin position="1"/>
        <end position="21"/>
    </location>
</feature>
<dbReference type="Proteomes" id="UP000220102">
    <property type="component" value="Unassembled WGS sequence"/>
</dbReference>
<evidence type="ECO:0000313" key="3">
    <source>
        <dbReference type="Proteomes" id="UP000220102"/>
    </source>
</evidence>